<gene>
    <name evidence="1" type="ORF">A5CBH24_09820</name>
</gene>
<dbReference type="SUPFAM" id="SSF51695">
    <property type="entry name" value="PLC-like phosphodiesterases"/>
    <property type="match status" value="1"/>
</dbReference>
<dbReference type="Gene3D" id="3.20.20.190">
    <property type="entry name" value="Phosphatidylinositol (PI) phosphodiesterase"/>
    <property type="match status" value="1"/>
</dbReference>
<dbReference type="AlphaFoldDB" id="A0A4Y1WTT0"/>
<organism evidence="1 2">
    <name type="scientific">Alistipes communis</name>
    <dbReference type="NCBI Taxonomy" id="2585118"/>
    <lineage>
        <taxon>Bacteria</taxon>
        <taxon>Pseudomonadati</taxon>
        <taxon>Bacteroidota</taxon>
        <taxon>Bacteroidia</taxon>
        <taxon>Bacteroidales</taxon>
        <taxon>Rikenellaceae</taxon>
        <taxon>Alistipes</taxon>
    </lineage>
</organism>
<sequence>MRSPARILFVLFTLLLTVQGEPVLGARTKVIVRPAAGRSVPEEAYGICLPVRLSCDGVAVCGYDAQLPTGERVAALSADELAARGVPRLDDVVRQWRGRDLRLFLELCPSAAEPLSEEERAERELILRRADAATCGAFAAADASCGCCALAETALRTAYGAGFRQGDVWLIADDAEVFARYGGRSSKVPLCGLSPEGTGRGGVRGLFLHRMRVGSKSDVKRLHKGGRRIVVWDVNSAGDAAAMRAYGVDFIVTDDPESIGGR</sequence>
<dbReference type="EMBL" id="AP019735">
    <property type="protein sequence ID" value="BBL03669.1"/>
    <property type="molecule type" value="Genomic_DNA"/>
</dbReference>
<dbReference type="RefSeq" id="WP_141412378.1">
    <property type="nucleotide sequence ID" value="NZ_AP019735.1"/>
</dbReference>
<dbReference type="KEGG" id="acou:A5CBH24_09820"/>
<dbReference type="GeneID" id="78341699"/>
<evidence type="ECO:0000313" key="2">
    <source>
        <dbReference type="Proteomes" id="UP000318946"/>
    </source>
</evidence>
<dbReference type="GO" id="GO:0008081">
    <property type="term" value="F:phosphoric diester hydrolase activity"/>
    <property type="evidence" value="ECO:0007669"/>
    <property type="project" value="InterPro"/>
</dbReference>
<dbReference type="OrthoDB" id="384721at2"/>
<dbReference type="InterPro" id="IPR017946">
    <property type="entry name" value="PLC-like_Pdiesterase_TIM-brl"/>
</dbReference>
<reference evidence="2" key="1">
    <citation type="submission" date="2019-06" db="EMBL/GenBank/DDBJ databases">
        <title>Alistipes onderdonkii subsp. vulgaris subsp. nov., Alistipes dispar sp. nov. and Alistipes communis sp. nov., isolated from human faeces, and creation of Alistipes onderdonkii subsp. onderdonkii subsp. nov.</title>
        <authorList>
            <person name="Sakamoto M."/>
            <person name="Ikeyama N."/>
            <person name="Ogata Y."/>
            <person name="Suda W."/>
            <person name="Iino T."/>
            <person name="Hattori M."/>
            <person name="Ohkuma M."/>
        </authorList>
    </citation>
    <scope>NUCLEOTIDE SEQUENCE [LARGE SCALE GENOMIC DNA]</scope>
    <source>
        <strain evidence="2">5CBH24</strain>
    </source>
</reference>
<accession>A0A4Y1WTT0</accession>
<dbReference type="GO" id="GO:0006629">
    <property type="term" value="P:lipid metabolic process"/>
    <property type="evidence" value="ECO:0007669"/>
    <property type="project" value="InterPro"/>
</dbReference>
<protein>
    <recommendedName>
        <fullName evidence="3">Glycerophosphoryl diester phosphodiesterase</fullName>
    </recommendedName>
</protein>
<name>A0A4Y1WTT0_9BACT</name>
<proteinExistence type="predicted"/>
<evidence type="ECO:0008006" key="3">
    <source>
        <dbReference type="Google" id="ProtNLM"/>
    </source>
</evidence>
<evidence type="ECO:0000313" key="1">
    <source>
        <dbReference type="EMBL" id="BBL03669.1"/>
    </source>
</evidence>
<keyword evidence="2" id="KW-1185">Reference proteome</keyword>
<dbReference type="Proteomes" id="UP000318946">
    <property type="component" value="Chromosome"/>
</dbReference>